<reference evidence="1" key="1">
    <citation type="submission" date="2022-10" db="EMBL/GenBank/DDBJ databases">
        <title>Complete genome sequence of Capnocytophaga ochracea KCOM 2812 isolated from actinomycosis lesion.</title>
        <authorList>
            <person name="Kook J.-K."/>
            <person name="Park S.-N."/>
            <person name="Lim Y.K."/>
        </authorList>
    </citation>
    <scope>NUCLEOTIDE SEQUENCE</scope>
    <source>
        <strain evidence="1">KCOM 28121</strain>
    </source>
</reference>
<protein>
    <submittedName>
        <fullName evidence="1">Uncharacterized protein</fullName>
    </submittedName>
</protein>
<accession>A0AA46ZZA5</accession>
<evidence type="ECO:0000313" key="2">
    <source>
        <dbReference type="Proteomes" id="UP001163262"/>
    </source>
</evidence>
<dbReference type="EMBL" id="CP110230">
    <property type="protein sequence ID" value="UZD41364.1"/>
    <property type="molecule type" value="Genomic_DNA"/>
</dbReference>
<sequence length="79" mass="9701">MGKIKEIYIKRWDYILYEIDDNKILTVMFFASYIDYPRSFYLEGSELNLNYDELSVLAERIRFNYDDFKNREIIPPIMK</sequence>
<name>A0AA46ZZA5_CAPOC</name>
<organism evidence="1 2">
    <name type="scientific">Capnocytophaga ochracea</name>
    <dbReference type="NCBI Taxonomy" id="1018"/>
    <lineage>
        <taxon>Bacteria</taxon>
        <taxon>Pseudomonadati</taxon>
        <taxon>Bacteroidota</taxon>
        <taxon>Flavobacteriia</taxon>
        <taxon>Flavobacteriales</taxon>
        <taxon>Flavobacteriaceae</taxon>
        <taxon>Capnocytophaga</taxon>
    </lineage>
</organism>
<dbReference type="AlphaFoldDB" id="A0AA46ZZA5"/>
<proteinExistence type="predicted"/>
<gene>
    <name evidence="1" type="ORF">OL231_02160</name>
</gene>
<dbReference type="Proteomes" id="UP001163262">
    <property type="component" value="Chromosome"/>
</dbReference>
<dbReference type="RefSeq" id="WP_264860655.1">
    <property type="nucleotide sequence ID" value="NZ_CP110230.1"/>
</dbReference>
<evidence type="ECO:0000313" key="1">
    <source>
        <dbReference type="EMBL" id="UZD41364.1"/>
    </source>
</evidence>